<feature type="region of interest" description="Disordered" evidence="4">
    <location>
        <begin position="17"/>
        <end position="44"/>
    </location>
</feature>
<feature type="compositionally biased region" description="Basic and acidic residues" evidence="4">
    <location>
        <begin position="181"/>
        <end position="194"/>
    </location>
</feature>
<protein>
    <recommendedName>
        <fullName evidence="5">FAM192A/Fyv6 N-terminal domain-containing protein</fullName>
    </recommendedName>
</protein>
<evidence type="ECO:0000313" key="7">
    <source>
        <dbReference type="Proteomes" id="UP001367676"/>
    </source>
</evidence>
<feature type="compositionally biased region" description="Basic and acidic residues" evidence="4">
    <location>
        <begin position="17"/>
        <end position="29"/>
    </location>
</feature>
<dbReference type="PANTHER" id="PTHR13495:SF0">
    <property type="entry name" value="PSME3-INTERACTING PROTEIN"/>
    <property type="match status" value="1"/>
</dbReference>
<dbReference type="Proteomes" id="UP001367676">
    <property type="component" value="Unassembled WGS sequence"/>
</dbReference>
<dbReference type="AlphaFoldDB" id="A0AAN9TQY5"/>
<proteinExistence type="predicted"/>
<comment type="subcellular location">
    <subcellularLocation>
        <location evidence="1">Nucleus</location>
    </subcellularLocation>
</comment>
<evidence type="ECO:0000256" key="2">
    <source>
        <dbReference type="ARBA" id="ARBA00023242"/>
    </source>
</evidence>
<dbReference type="EMBL" id="JBBCAQ010000010">
    <property type="protein sequence ID" value="KAK7602292.1"/>
    <property type="molecule type" value="Genomic_DNA"/>
</dbReference>
<evidence type="ECO:0000313" key="6">
    <source>
        <dbReference type="EMBL" id="KAK7602292.1"/>
    </source>
</evidence>
<evidence type="ECO:0000256" key="4">
    <source>
        <dbReference type="SAM" id="MobiDB-lite"/>
    </source>
</evidence>
<keyword evidence="2" id="KW-0539">Nucleus</keyword>
<dbReference type="PANTHER" id="PTHR13495">
    <property type="entry name" value="NEFA-INTERACTING NUCLEAR PROTEIN NIP30"/>
    <property type="match status" value="1"/>
</dbReference>
<dbReference type="Pfam" id="PF10187">
    <property type="entry name" value="FAM192A_Fyv6_N"/>
    <property type="match status" value="1"/>
</dbReference>
<organism evidence="6 7">
    <name type="scientific">Parthenolecanium corni</name>
    <dbReference type="NCBI Taxonomy" id="536013"/>
    <lineage>
        <taxon>Eukaryota</taxon>
        <taxon>Metazoa</taxon>
        <taxon>Ecdysozoa</taxon>
        <taxon>Arthropoda</taxon>
        <taxon>Hexapoda</taxon>
        <taxon>Insecta</taxon>
        <taxon>Pterygota</taxon>
        <taxon>Neoptera</taxon>
        <taxon>Paraneoptera</taxon>
        <taxon>Hemiptera</taxon>
        <taxon>Sternorrhyncha</taxon>
        <taxon>Coccoidea</taxon>
        <taxon>Coccidae</taxon>
        <taxon>Parthenolecanium</taxon>
    </lineage>
</organism>
<dbReference type="InterPro" id="IPR039845">
    <property type="entry name" value="FAM192A"/>
</dbReference>
<keyword evidence="3" id="KW-0175">Coiled coil</keyword>
<gene>
    <name evidence="6" type="ORF">V9T40_009733</name>
</gene>
<feature type="region of interest" description="Disordered" evidence="4">
    <location>
        <begin position="157"/>
        <end position="206"/>
    </location>
</feature>
<dbReference type="InterPro" id="IPR019331">
    <property type="entry name" value="FAM192A/Fyv6_N"/>
</dbReference>
<evidence type="ECO:0000259" key="5">
    <source>
        <dbReference type="Pfam" id="PF10187"/>
    </source>
</evidence>
<feature type="domain" description="FAM192A/Fyv6 N-terminal" evidence="5">
    <location>
        <begin position="5"/>
        <end position="106"/>
    </location>
</feature>
<comment type="caution">
    <text evidence="6">The sequence shown here is derived from an EMBL/GenBank/DDBJ whole genome shotgun (WGS) entry which is preliminary data.</text>
</comment>
<accession>A0AAN9TQY5</accession>
<reference evidence="6 7" key="1">
    <citation type="submission" date="2024-03" db="EMBL/GenBank/DDBJ databases">
        <title>Adaptation during the transition from Ophiocordyceps entomopathogen to insect associate is accompanied by gene loss and intensified selection.</title>
        <authorList>
            <person name="Ward C.M."/>
            <person name="Onetto C.A."/>
            <person name="Borneman A.R."/>
        </authorList>
    </citation>
    <scope>NUCLEOTIDE SEQUENCE [LARGE SCALE GENOMIC DNA]</scope>
    <source>
        <strain evidence="6">AWRI1</strain>
        <tissue evidence="6">Single Adult Female</tissue>
    </source>
</reference>
<evidence type="ECO:0000256" key="3">
    <source>
        <dbReference type="SAM" id="Coils"/>
    </source>
</evidence>
<dbReference type="GO" id="GO:0005634">
    <property type="term" value="C:nucleus"/>
    <property type="evidence" value="ECO:0007669"/>
    <property type="project" value="UniProtKB-SubCell"/>
</dbReference>
<name>A0AAN9TQY5_9HEMI</name>
<keyword evidence="7" id="KW-1185">Reference proteome</keyword>
<sequence>MSSGFISEAEIEERRRIRQQEWEKVRQPDQPEEAPEEEHDNRSLFERLEEQRQKKELEFEETHRLKNMIKGLDDDEIEFLDLVDRTKMEAEKRLLNEEAKELQLFRSRKAALKEQTMVQKIEDEVAPVISTLNEAISSGIAAPHNKALANLVKKRAATEKLPSPPAKKFTDELLKSSSNTKKSESPKAPSKDCGDDSETEGVEKPVLTYPSAMQCVGILPGIGSYISEDSSDSDKTSNSDLEDNIFDFRGQKIQKNVSKQQLS</sequence>
<feature type="coiled-coil region" evidence="3">
    <location>
        <begin position="45"/>
        <end position="115"/>
    </location>
</feature>
<evidence type="ECO:0000256" key="1">
    <source>
        <dbReference type="ARBA" id="ARBA00004123"/>
    </source>
</evidence>